<keyword evidence="4" id="KW-0349">Heme</keyword>
<keyword evidence="9" id="KW-0408">Iron</keyword>
<keyword evidence="15" id="KW-1185">Reference proteome</keyword>
<dbReference type="PANTHER" id="PTHR15422">
    <property type="entry name" value="OS05G0565100 PROTEIN"/>
    <property type="match status" value="1"/>
</dbReference>
<name>A0A4S4N226_9APHY</name>
<evidence type="ECO:0000256" key="10">
    <source>
        <dbReference type="ARBA" id="ARBA00023136"/>
    </source>
</evidence>
<feature type="transmembrane region" description="Helical" evidence="12">
    <location>
        <begin position="131"/>
        <end position="150"/>
    </location>
</feature>
<protein>
    <recommendedName>
        <fullName evidence="13">Cytochrome b561 domain-containing protein</fullName>
    </recommendedName>
</protein>
<evidence type="ECO:0000256" key="3">
    <source>
        <dbReference type="ARBA" id="ARBA00022448"/>
    </source>
</evidence>
<dbReference type="SMART" id="SM00665">
    <property type="entry name" value="B561"/>
    <property type="match status" value="1"/>
</dbReference>
<feature type="transmembrane region" description="Helical" evidence="12">
    <location>
        <begin position="162"/>
        <end position="190"/>
    </location>
</feature>
<dbReference type="AlphaFoldDB" id="A0A4S4N226"/>
<dbReference type="Pfam" id="PF03188">
    <property type="entry name" value="Cytochrom_B561"/>
    <property type="match status" value="1"/>
</dbReference>
<evidence type="ECO:0000313" key="15">
    <source>
        <dbReference type="Proteomes" id="UP000308730"/>
    </source>
</evidence>
<dbReference type="CDD" id="cd08761">
    <property type="entry name" value="Cyt_b561_CYB561D2_like"/>
    <property type="match status" value="1"/>
</dbReference>
<evidence type="ECO:0000256" key="5">
    <source>
        <dbReference type="ARBA" id="ARBA00022692"/>
    </source>
</evidence>
<evidence type="ECO:0000256" key="6">
    <source>
        <dbReference type="ARBA" id="ARBA00022723"/>
    </source>
</evidence>
<keyword evidence="8 12" id="KW-1133">Transmembrane helix</keyword>
<dbReference type="Gene3D" id="1.20.120.1770">
    <property type="match status" value="1"/>
</dbReference>
<feature type="transmembrane region" description="Helical" evidence="12">
    <location>
        <begin position="89"/>
        <end position="111"/>
    </location>
</feature>
<keyword evidence="3" id="KW-0813">Transport</keyword>
<gene>
    <name evidence="14" type="ORF">EUX98_g1177</name>
</gene>
<accession>A0A4S4N226</accession>
<feature type="domain" description="Cytochrome b561" evidence="13">
    <location>
        <begin position="59"/>
        <end position="262"/>
    </location>
</feature>
<comment type="subcellular location">
    <subcellularLocation>
        <location evidence="2">Membrane</location>
        <topology evidence="2">Multi-pass membrane protein</topology>
    </subcellularLocation>
</comment>
<evidence type="ECO:0000256" key="9">
    <source>
        <dbReference type="ARBA" id="ARBA00023004"/>
    </source>
</evidence>
<feature type="transmembrane region" description="Helical" evidence="12">
    <location>
        <begin position="61"/>
        <end position="83"/>
    </location>
</feature>
<evidence type="ECO:0000256" key="12">
    <source>
        <dbReference type="SAM" id="Phobius"/>
    </source>
</evidence>
<feature type="transmembrane region" description="Helical" evidence="12">
    <location>
        <begin position="236"/>
        <end position="256"/>
    </location>
</feature>
<proteinExistence type="predicted"/>
<dbReference type="GO" id="GO:0046872">
    <property type="term" value="F:metal ion binding"/>
    <property type="evidence" value="ECO:0007669"/>
    <property type="project" value="UniProtKB-KW"/>
</dbReference>
<evidence type="ECO:0000256" key="7">
    <source>
        <dbReference type="ARBA" id="ARBA00022982"/>
    </source>
</evidence>
<sequence>MASLPLPLVPPPVAAETEAPATDEERQPLVDQEDEPETPTAVEQMGIKDSYDRPEAREGDAVAQIAAIVSVGVFAVTIWIMALAKPSSFALFTWHPLMQSLSLALFTYGILTLQPTSQPRTKAAGLIRHQLAMIALGIPVAIVGTSIVIYNKSRNNREHFTSWHGTFGITVMILSILQVLLGGGSVWFGGRAFGGNPRAKLVWKYHRLSGYVIYPLYLFAAYLGGAWSHWSENNSVLAVRLIAFTIAPAVLLLAVLSRVRLSKMKFF</sequence>
<evidence type="ECO:0000256" key="8">
    <source>
        <dbReference type="ARBA" id="ARBA00022989"/>
    </source>
</evidence>
<dbReference type="InterPro" id="IPR045150">
    <property type="entry name" value="CYB561D1/2"/>
</dbReference>
<dbReference type="PANTHER" id="PTHR15422:SF45">
    <property type="entry name" value="CYTOCHROME B561 DOMAIN-CONTAINING PROTEIN"/>
    <property type="match status" value="1"/>
</dbReference>
<keyword evidence="10 12" id="KW-0472">Membrane</keyword>
<dbReference type="OrthoDB" id="432881at2759"/>
<dbReference type="Proteomes" id="UP000308730">
    <property type="component" value="Unassembled WGS sequence"/>
</dbReference>
<evidence type="ECO:0000256" key="1">
    <source>
        <dbReference type="ARBA" id="ARBA00001970"/>
    </source>
</evidence>
<organism evidence="14 15">
    <name type="scientific">Antrodiella citrinella</name>
    <dbReference type="NCBI Taxonomy" id="2447956"/>
    <lineage>
        <taxon>Eukaryota</taxon>
        <taxon>Fungi</taxon>
        <taxon>Dikarya</taxon>
        <taxon>Basidiomycota</taxon>
        <taxon>Agaricomycotina</taxon>
        <taxon>Agaricomycetes</taxon>
        <taxon>Polyporales</taxon>
        <taxon>Steccherinaceae</taxon>
        <taxon>Antrodiella</taxon>
    </lineage>
</organism>
<evidence type="ECO:0000256" key="4">
    <source>
        <dbReference type="ARBA" id="ARBA00022617"/>
    </source>
</evidence>
<dbReference type="EMBL" id="SGPM01000012">
    <property type="protein sequence ID" value="THH32984.1"/>
    <property type="molecule type" value="Genomic_DNA"/>
</dbReference>
<dbReference type="InterPro" id="IPR006593">
    <property type="entry name" value="Cyt_b561/ferric_Rdtase_TM"/>
</dbReference>
<feature type="transmembrane region" description="Helical" evidence="12">
    <location>
        <begin position="211"/>
        <end position="230"/>
    </location>
</feature>
<evidence type="ECO:0000313" key="14">
    <source>
        <dbReference type="EMBL" id="THH32984.1"/>
    </source>
</evidence>
<evidence type="ECO:0000259" key="13">
    <source>
        <dbReference type="PROSITE" id="PS50939"/>
    </source>
</evidence>
<evidence type="ECO:0000256" key="11">
    <source>
        <dbReference type="SAM" id="MobiDB-lite"/>
    </source>
</evidence>
<evidence type="ECO:0000256" key="2">
    <source>
        <dbReference type="ARBA" id="ARBA00004141"/>
    </source>
</evidence>
<feature type="region of interest" description="Disordered" evidence="11">
    <location>
        <begin position="1"/>
        <end position="48"/>
    </location>
</feature>
<keyword evidence="6" id="KW-0479">Metal-binding</keyword>
<dbReference type="GO" id="GO:0016020">
    <property type="term" value="C:membrane"/>
    <property type="evidence" value="ECO:0007669"/>
    <property type="project" value="UniProtKB-SubCell"/>
</dbReference>
<comment type="cofactor">
    <cofactor evidence="1">
        <name>heme b</name>
        <dbReference type="ChEBI" id="CHEBI:60344"/>
    </cofactor>
</comment>
<dbReference type="PROSITE" id="PS50939">
    <property type="entry name" value="CYTOCHROME_B561"/>
    <property type="match status" value="1"/>
</dbReference>
<reference evidence="14 15" key="1">
    <citation type="submission" date="2019-02" db="EMBL/GenBank/DDBJ databases">
        <title>Genome sequencing of the rare red list fungi Antrodiella citrinella (Flaviporus citrinellus).</title>
        <authorList>
            <person name="Buettner E."/>
            <person name="Kellner H."/>
        </authorList>
    </citation>
    <scope>NUCLEOTIDE SEQUENCE [LARGE SCALE GENOMIC DNA]</scope>
    <source>
        <strain evidence="14 15">DSM 108506</strain>
    </source>
</reference>
<comment type="caution">
    <text evidence="14">The sequence shown here is derived from an EMBL/GenBank/DDBJ whole genome shotgun (WGS) entry which is preliminary data.</text>
</comment>
<dbReference type="GO" id="GO:0140575">
    <property type="term" value="F:transmembrane monodehydroascorbate reductase activity"/>
    <property type="evidence" value="ECO:0007669"/>
    <property type="project" value="InterPro"/>
</dbReference>
<keyword evidence="5 12" id="KW-0812">Transmembrane</keyword>
<keyword evidence="7" id="KW-0249">Electron transport</keyword>